<feature type="region of interest" description="Disordered" evidence="1">
    <location>
        <begin position="160"/>
        <end position="179"/>
    </location>
</feature>
<feature type="compositionally biased region" description="Low complexity" evidence="1">
    <location>
        <begin position="112"/>
        <end position="131"/>
    </location>
</feature>
<feature type="compositionally biased region" description="Acidic residues" evidence="1">
    <location>
        <begin position="62"/>
        <end position="75"/>
    </location>
</feature>
<evidence type="ECO:0000256" key="1">
    <source>
        <dbReference type="SAM" id="MobiDB-lite"/>
    </source>
</evidence>
<dbReference type="EMBL" id="ML987191">
    <property type="protein sequence ID" value="KAF2253995.1"/>
    <property type="molecule type" value="Genomic_DNA"/>
</dbReference>
<evidence type="ECO:0008006" key="4">
    <source>
        <dbReference type="Google" id="ProtNLM"/>
    </source>
</evidence>
<feature type="region of interest" description="Disordered" evidence="1">
    <location>
        <begin position="1"/>
        <end position="135"/>
    </location>
</feature>
<dbReference type="GeneID" id="54576659"/>
<feature type="compositionally biased region" description="Basic and acidic residues" evidence="1">
    <location>
        <begin position="238"/>
        <end position="247"/>
    </location>
</feature>
<sequence>MAPTLGKRKRITREELERPSRSPSPSSESQGSDGEDLQAIFRRAFEAKFKPLDIEPVNPKSEEEEVQEEEQEEQTDWSGISSEDEDQVEVFEYADTRHTGDRAPKAEMRAFMSSKPPSSSTSTASKPMPTATKEDDALEVSHLKNDAELQKLLRESTLLSTNTPTFSTRTGVSKGNARHKSTDLHLQALGAKTSIFKQKSMPMSHRKGIVAKARMREDKRRAEARENGIVLELEKKEKKVTGKRERGVGAPSVGRFKGGTLTLSRRDVASITSGGGRRGAKGKKGRR</sequence>
<feature type="compositionally biased region" description="Basic and acidic residues" evidence="1">
    <location>
        <begin position="94"/>
        <end position="108"/>
    </location>
</feature>
<reference evidence="2" key="1">
    <citation type="journal article" date="2020" name="Stud. Mycol.">
        <title>101 Dothideomycetes genomes: a test case for predicting lifestyles and emergence of pathogens.</title>
        <authorList>
            <person name="Haridas S."/>
            <person name="Albert R."/>
            <person name="Binder M."/>
            <person name="Bloem J."/>
            <person name="Labutti K."/>
            <person name="Salamov A."/>
            <person name="Andreopoulos B."/>
            <person name="Baker S."/>
            <person name="Barry K."/>
            <person name="Bills G."/>
            <person name="Bluhm B."/>
            <person name="Cannon C."/>
            <person name="Castanera R."/>
            <person name="Culley D."/>
            <person name="Daum C."/>
            <person name="Ezra D."/>
            <person name="Gonzalez J."/>
            <person name="Henrissat B."/>
            <person name="Kuo A."/>
            <person name="Liang C."/>
            <person name="Lipzen A."/>
            <person name="Lutzoni F."/>
            <person name="Magnuson J."/>
            <person name="Mondo S."/>
            <person name="Nolan M."/>
            <person name="Ohm R."/>
            <person name="Pangilinan J."/>
            <person name="Park H.-J."/>
            <person name="Ramirez L."/>
            <person name="Alfaro M."/>
            <person name="Sun H."/>
            <person name="Tritt A."/>
            <person name="Yoshinaga Y."/>
            <person name="Zwiers L.-H."/>
            <person name="Turgeon B."/>
            <person name="Goodwin S."/>
            <person name="Spatafora J."/>
            <person name="Crous P."/>
            <person name="Grigoriev I."/>
        </authorList>
    </citation>
    <scope>NUCLEOTIDE SEQUENCE</scope>
    <source>
        <strain evidence="2">CBS 122368</strain>
    </source>
</reference>
<evidence type="ECO:0000313" key="2">
    <source>
        <dbReference type="EMBL" id="KAF2253995.1"/>
    </source>
</evidence>
<dbReference type="InterPro" id="IPR053030">
    <property type="entry name" value="Ribosomal_biogenesis_FAF1-like"/>
</dbReference>
<dbReference type="OrthoDB" id="5556956at2759"/>
<feature type="compositionally biased region" description="Basic residues" evidence="1">
    <location>
        <begin position="1"/>
        <end position="11"/>
    </location>
</feature>
<dbReference type="GO" id="GO:0005730">
    <property type="term" value="C:nucleolus"/>
    <property type="evidence" value="ECO:0007669"/>
    <property type="project" value="TreeGrafter"/>
</dbReference>
<proteinExistence type="predicted"/>
<dbReference type="RefSeq" id="XP_033688999.1">
    <property type="nucleotide sequence ID" value="XM_033823329.1"/>
</dbReference>
<evidence type="ECO:0000313" key="3">
    <source>
        <dbReference type="Proteomes" id="UP000800094"/>
    </source>
</evidence>
<feature type="compositionally biased region" description="Basic and acidic residues" evidence="1">
    <location>
        <begin position="43"/>
        <end position="53"/>
    </location>
</feature>
<keyword evidence="3" id="KW-1185">Reference proteome</keyword>
<organism evidence="2 3">
    <name type="scientific">Trematosphaeria pertusa</name>
    <dbReference type="NCBI Taxonomy" id="390896"/>
    <lineage>
        <taxon>Eukaryota</taxon>
        <taxon>Fungi</taxon>
        <taxon>Dikarya</taxon>
        <taxon>Ascomycota</taxon>
        <taxon>Pezizomycotina</taxon>
        <taxon>Dothideomycetes</taxon>
        <taxon>Pleosporomycetidae</taxon>
        <taxon>Pleosporales</taxon>
        <taxon>Massarineae</taxon>
        <taxon>Trematosphaeriaceae</taxon>
        <taxon>Trematosphaeria</taxon>
    </lineage>
</organism>
<dbReference type="GO" id="GO:0000462">
    <property type="term" value="P:maturation of SSU-rRNA from tricistronic rRNA transcript (SSU-rRNA, 5.8S rRNA, LSU-rRNA)"/>
    <property type="evidence" value="ECO:0007669"/>
    <property type="project" value="TreeGrafter"/>
</dbReference>
<feature type="region of interest" description="Disordered" evidence="1">
    <location>
        <begin position="238"/>
        <end position="287"/>
    </location>
</feature>
<dbReference type="AlphaFoldDB" id="A0A6A6ITX2"/>
<dbReference type="Proteomes" id="UP000800094">
    <property type="component" value="Unassembled WGS sequence"/>
</dbReference>
<feature type="compositionally biased region" description="Basic residues" evidence="1">
    <location>
        <begin position="278"/>
        <end position="287"/>
    </location>
</feature>
<dbReference type="PANTHER" id="PTHR28096">
    <property type="entry name" value="PROTEIN FAF1"/>
    <property type="match status" value="1"/>
</dbReference>
<protein>
    <recommendedName>
        <fullName evidence="4">Protein FAF1</fullName>
    </recommendedName>
</protein>
<dbReference type="PANTHER" id="PTHR28096:SF1">
    <property type="entry name" value="PROTEIN FAF1"/>
    <property type="match status" value="1"/>
</dbReference>
<gene>
    <name evidence="2" type="ORF">BU26DRAFT_419851</name>
</gene>
<accession>A0A6A6ITX2</accession>
<feature type="compositionally biased region" description="Polar residues" evidence="1">
    <location>
        <begin position="160"/>
        <end position="173"/>
    </location>
</feature>
<dbReference type="Pfam" id="PF15375">
    <property type="entry name" value="FSAF1"/>
    <property type="match status" value="1"/>
</dbReference>
<name>A0A6A6ITX2_9PLEO</name>
<dbReference type="InterPro" id="IPR027973">
    <property type="entry name" value="FSAF1-like"/>
</dbReference>